<proteinExistence type="predicted"/>
<dbReference type="InterPro" id="IPR041698">
    <property type="entry name" value="Methyltransf_25"/>
</dbReference>
<comment type="caution">
    <text evidence="3">The sequence shown here is derived from an EMBL/GenBank/DDBJ whole genome shotgun (WGS) entry which is preliminary data.</text>
</comment>
<dbReference type="SUPFAM" id="SSF53335">
    <property type="entry name" value="S-adenosyl-L-methionine-dependent methyltransferases"/>
    <property type="match status" value="1"/>
</dbReference>
<evidence type="ECO:0000313" key="3">
    <source>
        <dbReference type="EMBL" id="KAK8048744.1"/>
    </source>
</evidence>
<dbReference type="Pfam" id="PF13649">
    <property type="entry name" value="Methyltransf_25"/>
    <property type="match status" value="1"/>
</dbReference>
<dbReference type="GeneID" id="92094946"/>
<name>A0ABR1TQ51_9PEZI</name>
<dbReference type="EMBL" id="JAQQWL010000011">
    <property type="protein sequence ID" value="KAK8048744.1"/>
    <property type="molecule type" value="Genomic_DNA"/>
</dbReference>
<feature type="compositionally biased region" description="Low complexity" evidence="1">
    <location>
        <begin position="156"/>
        <end position="192"/>
    </location>
</feature>
<feature type="region of interest" description="Disordered" evidence="1">
    <location>
        <begin position="81"/>
        <end position="107"/>
    </location>
</feature>
<accession>A0ABR1TQ51</accession>
<sequence>MEETAPRHGGGGGGGGVPGGGPTRKRSIVQNGRRFFSDPTLAYPFPIDLKETHRQTLSTLLRLRLNGGCPVLRSDELVGTGAGTTAASSSSSTSSSQQQQHHQSGFKPPRLVLEVGCGSGVWSMLCHRYFARHGRNAVTFVGLDIRGGAGSGGSSNGSTSKSSTSTSNSNGSSNNNNGSSSSGAGAGDNKSSGRGGKDEEDAAVGPPALAAEDRDDMNWRFVQHDCRQVPWPLESAAFDLVVFKDMSTAFTQKELAAVTDELVRVVRPGGVLEVWDVDSVLRSLKPNAPDTLLAAATTKKKESGSGGGGGGGGGSSSSSSNGRGGGGGIRHRHNTSQQQQIKQQQKDDAFAELGVYDVDANILGPSANPYIVEYNGWLSQACDARTVSPVPCATIGPFLVQEAETLEGMISKRFAIPLSTDIGWEKRHQQLCGGGSGTTSAAGTLLNSERAAIRNTALQCVVDLIGTWEPMLRSVNKMSQESWDAWYAKATKNLMLEGGADGGECLEVGVWSVRKKKNR</sequence>
<organism evidence="3 4">
    <name type="scientific">Apiospora phragmitis</name>
    <dbReference type="NCBI Taxonomy" id="2905665"/>
    <lineage>
        <taxon>Eukaryota</taxon>
        <taxon>Fungi</taxon>
        <taxon>Dikarya</taxon>
        <taxon>Ascomycota</taxon>
        <taxon>Pezizomycotina</taxon>
        <taxon>Sordariomycetes</taxon>
        <taxon>Xylariomycetidae</taxon>
        <taxon>Amphisphaeriales</taxon>
        <taxon>Apiosporaceae</taxon>
        <taxon>Apiospora</taxon>
    </lineage>
</organism>
<gene>
    <name evidence="3" type="ORF">PG994_010474</name>
</gene>
<feature type="compositionally biased region" description="Gly residues" evidence="1">
    <location>
        <begin position="304"/>
        <end position="315"/>
    </location>
</feature>
<reference evidence="3 4" key="1">
    <citation type="submission" date="2023-01" db="EMBL/GenBank/DDBJ databases">
        <title>Analysis of 21 Apiospora genomes using comparative genomics revels a genus with tremendous synthesis potential of carbohydrate active enzymes and secondary metabolites.</title>
        <authorList>
            <person name="Sorensen T."/>
        </authorList>
    </citation>
    <scope>NUCLEOTIDE SEQUENCE [LARGE SCALE GENOMIC DNA]</scope>
    <source>
        <strain evidence="3 4">CBS 135458</strain>
    </source>
</reference>
<feature type="compositionally biased region" description="Gly residues" evidence="1">
    <location>
        <begin position="8"/>
        <end position="22"/>
    </location>
</feature>
<protein>
    <recommendedName>
        <fullName evidence="2">Methyltransferase domain-containing protein</fullName>
    </recommendedName>
</protein>
<feature type="region of interest" description="Disordered" evidence="1">
    <location>
        <begin position="297"/>
        <end position="346"/>
    </location>
</feature>
<evidence type="ECO:0000256" key="1">
    <source>
        <dbReference type="SAM" id="MobiDB-lite"/>
    </source>
</evidence>
<dbReference type="InterPro" id="IPR029063">
    <property type="entry name" value="SAM-dependent_MTases_sf"/>
</dbReference>
<feature type="compositionally biased region" description="Low complexity" evidence="1">
    <location>
        <begin position="83"/>
        <end position="105"/>
    </location>
</feature>
<dbReference type="Gene3D" id="3.40.50.150">
    <property type="entry name" value="Vaccinia Virus protein VP39"/>
    <property type="match status" value="1"/>
</dbReference>
<evidence type="ECO:0000259" key="2">
    <source>
        <dbReference type="Pfam" id="PF13649"/>
    </source>
</evidence>
<feature type="domain" description="Methyltransferase" evidence="2">
    <location>
        <begin position="214"/>
        <end position="270"/>
    </location>
</feature>
<dbReference type="Proteomes" id="UP001480595">
    <property type="component" value="Unassembled WGS sequence"/>
</dbReference>
<dbReference type="RefSeq" id="XP_066710993.1">
    <property type="nucleotide sequence ID" value="XM_066861883.1"/>
</dbReference>
<evidence type="ECO:0000313" key="4">
    <source>
        <dbReference type="Proteomes" id="UP001480595"/>
    </source>
</evidence>
<keyword evidence="4" id="KW-1185">Reference proteome</keyword>
<feature type="region of interest" description="Disordered" evidence="1">
    <location>
        <begin position="149"/>
        <end position="210"/>
    </location>
</feature>
<feature type="region of interest" description="Disordered" evidence="1">
    <location>
        <begin position="1"/>
        <end position="27"/>
    </location>
</feature>